<keyword evidence="2" id="KW-1185">Reference proteome</keyword>
<protein>
    <submittedName>
        <fullName evidence="1">Uncharacterized protein</fullName>
    </submittedName>
</protein>
<name>A0A4Y2P034_ARAVE</name>
<reference evidence="1 2" key="1">
    <citation type="journal article" date="2019" name="Sci. Rep.">
        <title>Orb-weaving spider Araneus ventricosus genome elucidates the spidroin gene catalogue.</title>
        <authorList>
            <person name="Kono N."/>
            <person name="Nakamura H."/>
            <person name="Ohtoshi R."/>
            <person name="Moran D.A.P."/>
            <person name="Shinohara A."/>
            <person name="Yoshida Y."/>
            <person name="Fujiwara M."/>
            <person name="Mori M."/>
            <person name="Tomita M."/>
            <person name="Arakawa K."/>
        </authorList>
    </citation>
    <scope>NUCLEOTIDE SEQUENCE [LARGE SCALE GENOMIC DNA]</scope>
</reference>
<evidence type="ECO:0000313" key="2">
    <source>
        <dbReference type="Proteomes" id="UP000499080"/>
    </source>
</evidence>
<accession>A0A4Y2P034</accession>
<sequence length="85" mass="9450">MHIIFRRNLPPNECTLPNGQQASVFLPNKRFSVGREATFVLHFALLSLRKIGDLAKHHRAAQISESQMEQGLGCRGGIPVTQILS</sequence>
<dbReference type="AlphaFoldDB" id="A0A4Y2P034"/>
<comment type="caution">
    <text evidence="1">The sequence shown here is derived from an EMBL/GenBank/DDBJ whole genome shotgun (WGS) entry which is preliminary data.</text>
</comment>
<gene>
    <name evidence="1" type="ORF">AVEN_262643_1</name>
</gene>
<proteinExistence type="predicted"/>
<dbReference type="EMBL" id="BGPR01009998">
    <property type="protein sequence ID" value="GBN43667.1"/>
    <property type="molecule type" value="Genomic_DNA"/>
</dbReference>
<organism evidence="1 2">
    <name type="scientific">Araneus ventricosus</name>
    <name type="common">Orbweaver spider</name>
    <name type="synonym">Epeira ventricosa</name>
    <dbReference type="NCBI Taxonomy" id="182803"/>
    <lineage>
        <taxon>Eukaryota</taxon>
        <taxon>Metazoa</taxon>
        <taxon>Ecdysozoa</taxon>
        <taxon>Arthropoda</taxon>
        <taxon>Chelicerata</taxon>
        <taxon>Arachnida</taxon>
        <taxon>Araneae</taxon>
        <taxon>Araneomorphae</taxon>
        <taxon>Entelegynae</taxon>
        <taxon>Araneoidea</taxon>
        <taxon>Araneidae</taxon>
        <taxon>Araneus</taxon>
    </lineage>
</organism>
<dbReference type="Proteomes" id="UP000499080">
    <property type="component" value="Unassembled WGS sequence"/>
</dbReference>
<evidence type="ECO:0000313" key="1">
    <source>
        <dbReference type="EMBL" id="GBN43667.1"/>
    </source>
</evidence>